<accession>A0A6N2RLU4</accession>
<protein>
    <submittedName>
        <fullName evidence="2">LicD family protein</fullName>
    </submittedName>
</protein>
<feature type="domain" description="LicD/FKTN/FKRP nucleotidyltransferase" evidence="1">
    <location>
        <begin position="27"/>
        <end position="249"/>
    </location>
</feature>
<sequence>MENLVEISLDEAKEKMLEMMCYIDKVCRDNNIKYSLAYGTLIGAIRHKGFIPWDDDMDIMLTRDNYDKLIEIIKKDDKYDLLDFDSGFILNFSKICCRNTLAIEKDKYRLKCDSIGVFVDIFPIDNLPEKEPKRHLRKISLIQHLLIYRNFNMILSPGSFLKKIAKFSLLFPLFFISRVFFTKKYLIRILKETILKYKNITTKKCGIFSDGLKEIYDKSIFENYIDVSFENFKLMAVENYDAILKIYYGDYMKLPPEEKRINIHTYKYYASRT</sequence>
<dbReference type="RefSeq" id="WP_156846934.1">
    <property type="nucleotide sequence ID" value="NZ_CACRSK010000001.1"/>
</dbReference>
<evidence type="ECO:0000313" key="2">
    <source>
        <dbReference type="EMBL" id="VYS80590.1"/>
    </source>
</evidence>
<gene>
    <name evidence="2" type="ORF">CULFYP111_00450</name>
</gene>
<dbReference type="GO" id="GO:0009100">
    <property type="term" value="P:glycoprotein metabolic process"/>
    <property type="evidence" value="ECO:0007669"/>
    <property type="project" value="UniProtKB-ARBA"/>
</dbReference>
<name>A0A6N2RLU4_9BACT</name>
<dbReference type="PANTHER" id="PTHR43404">
    <property type="entry name" value="LIPOPOLYSACCHARIDE CHOLINEPHOSPHOTRANSFERASE LICD"/>
    <property type="match status" value="1"/>
</dbReference>
<dbReference type="InterPro" id="IPR007074">
    <property type="entry name" value="LicD/FKTN/FKRP_NTP_transf"/>
</dbReference>
<proteinExistence type="predicted"/>
<organism evidence="2">
    <name type="scientific">Campylobacter ureolyticus</name>
    <dbReference type="NCBI Taxonomy" id="827"/>
    <lineage>
        <taxon>Bacteria</taxon>
        <taxon>Pseudomonadati</taxon>
        <taxon>Campylobacterota</taxon>
        <taxon>Epsilonproteobacteria</taxon>
        <taxon>Campylobacterales</taxon>
        <taxon>Campylobacteraceae</taxon>
        <taxon>Campylobacter</taxon>
    </lineage>
</organism>
<reference evidence="2" key="1">
    <citation type="submission" date="2019-11" db="EMBL/GenBank/DDBJ databases">
        <authorList>
            <person name="Feng L."/>
        </authorList>
    </citation>
    <scope>NUCLEOTIDE SEQUENCE</scope>
    <source>
        <strain evidence="2">CUreolyticusLFYP111</strain>
    </source>
</reference>
<evidence type="ECO:0000259" key="1">
    <source>
        <dbReference type="Pfam" id="PF04991"/>
    </source>
</evidence>
<dbReference type="AlphaFoldDB" id="A0A6N2RLU4"/>
<dbReference type="InterPro" id="IPR052942">
    <property type="entry name" value="LPS_cholinephosphotransferase"/>
</dbReference>
<dbReference type="Pfam" id="PF04991">
    <property type="entry name" value="LicD"/>
    <property type="match status" value="1"/>
</dbReference>
<dbReference type="PANTHER" id="PTHR43404:SF2">
    <property type="entry name" value="LIPOPOLYSACCHARIDE CHOLINEPHOSPHOTRANSFERASE LICD"/>
    <property type="match status" value="1"/>
</dbReference>
<dbReference type="EMBL" id="CACRSK010000001">
    <property type="protein sequence ID" value="VYS80590.1"/>
    <property type="molecule type" value="Genomic_DNA"/>
</dbReference>